<feature type="region of interest" description="Disordered" evidence="1">
    <location>
        <begin position="90"/>
        <end position="118"/>
    </location>
</feature>
<feature type="transmembrane region" description="Helical" evidence="2">
    <location>
        <begin position="25"/>
        <end position="47"/>
    </location>
</feature>
<dbReference type="EMBL" id="BK015171">
    <property type="protein sequence ID" value="DAD94011.1"/>
    <property type="molecule type" value="Genomic_DNA"/>
</dbReference>
<sequence length="118" mass="13028">MQKLLQGIYSKILQIKRQKIQTSMIIVYCYGGGLALLTLLMITSWAVSWYHSGSPDVNALIDIFKNYTATQVVAAATFVSVFCVDTDGDGRPDAAQKQAEKKQPTPPPAIPIRLENKK</sequence>
<accession>A0A8S5NIV5</accession>
<keyword evidence="2" id="KW-0812">Transmembrane</keyword>
<evidence type="ECO:0000313" key="3">
    <source>
        <dbReference type="EMBL" id="DAD94011.1"/>
    </source>
</evidence>
<evidence type="ECO:0000256" key="2">
    <source>
        <dbReference type="SAM" id="Phobius"/>
    </source>
</evidence>
<evidence type="ECO:0000256" key="1">
    <source>
        <dbReference type="SAM" id="MobiDB-lite"/>
    </source>
</evidence>
<keyword evidence="2" id="KW-0472">Membrane</keyword>
<protein>
    <submittedName>
        <fullName evidence="3">Uncharacterized protein</fullName>
    </submittedName>
</protein>
<name>A0A8S5NIV5_9CAUD</name>
<organism evidence="3">
    <name type="scientific">Siphoviridae sp. ctgu013</name>
    <dbReference type="NCBI Taxonomy" id="2826421"/>
    <lineage>
        <taxon>Viruses</taxon>
        <taxon>Duplodnaviria</taxon>
        <taxon>Heunggongvirae</taxon>
        <taxon>Uroviricota</taxon>
        <taxon>Caudoviricetes</taxon>
    </lineage>
</organism>
<feature type="transmembrane region" description="Helical" evidence="2">
    <location>
        <begin position="67"/>
        <end position="84"/>
    </location>
</feature>
<feature type="compositionally biased region" description="Basic and acidic residues" evidence="1">
    <location>
        <begin position="90"/>
        <end position="103"/>
    </location>
</feature>
<proteinExistence type="predicted"/>
<reference evidence="3" key="1">
    <citation type="journal article" date="2021" name="Proc. Natl. Acad. Sci. U.S.A.">
        <title>A Catalog of Tens of Thousands of Viruses from Human Metagenomes Reveals Hidden Associations with Chronic Diseases.</title>
        <authorList>
            <person name="Tisza M.J."/>
            <person name="Buck C.B."/>
        </authorList>
    </citation>
    <scope>NUCLEOTIDE SEQUENCE</scope>
    <source>
        <strain evidence="3">Ctgu013</strain>
    </source>
</reference>
<keyword evidence="2" id="KW-1133">Transmembrane helix</keyword>